<dbReference type="EMBL" id="CAJNNV010032614">
    <property type="protein sequence ID" value="CAE8640509.1"/>
    <property type="molecule type" value="Genomic_DNA"/>
</dbReference>
<evidence type="ECO:0000313" key="2">
    <source>
        <dbReference type="EMBL" id="CAE8640509.1"/>
    </source>
</evidence>
<dbReference type="Proteomes" id="UP000654075">
    <property type="component" value="Unassembled WGS sequence"/>
</dbReference>
<gene>
    <name evidence="2" type="ORF">PGLA1383_LOCUS55353</name>
</gene>
<dbReference type="InterPro" id="IPR042201">
    <property type="entry name" value="FH2_Formin_sf"/>
</dbReference>
<dbReference type="AlphaFoldDB" id="A0A813HQB8"/>
<reference evidence="2" key="1">
    <citation type="submission" date="2021-02" db="EMBL/GenBank/DDBJ databases">
        <authorList>
            <person name="Dougan E. K."/>
            <person name="Rhodes N."/>
            <person name="Thang M."/>
            <person name="Chan C."/>
        </authorList>
    </citation>
    <scope>NUCLEOTIDE SEQUENCE</scope>
</reference>
<protein>
    <submittedName>
        <fullName evidence="2">Uncharacterized protein</fullName>
    </submittedName>
</protein>
<name>A0A813HQB8_POLGL</name>
<feature type="region of interest" description="Disordered" evidence="1">
    <location>
        <begin position="369"/>
        <end position="435"/>
    </location>
</feature>
<sequence length="714" mass="77515">VNAASRHLAGAVGVTLESLTKLSQTYCLPSPAASGERRRVSGGQKEESALEVLMQHLEQQHPSLSQFLAKDLDACHAARDFEEKAAADSFKEIQEQVLGVAKFATELGELGAVAAPSAVSSPRLRAFLDEAEPKVESIRELLLEIDEAAAALRQWFAEPASSSLHDMLQRLAALREALPVPKPLLERLQPRPHVLGSRRPIRTPTGVVVQILSLCSGALWISWLFDWADALSSIAGGELLLRAFEVLQVAVLLRPSADDAASDNFLGLNRGELVLMCAGSRSARCFAGALKSSHGSAQARILLGEFLLGTLGSQTLARVSLPVTADLRLSGSHSRGSPAAALPPAALKPAVAARRLPVDAGFLTSFLETRPQQQQQQQKQQQQQQQQQQQLQQQLSRPAKRPEDLDLAQPAEPLRSSTQSLNCLPKARAKETTATRLVKSEGDLVITTAKATTPTATAAAATETTAAAATAKTTESYPANATCNMSRSTRSAGDAQELGRQMSECTPTSEASYVSEFEMAELDEETLTSLAHALRLLQASAVLAVATLLDGNQVLAEAEKLYGGRLACKKCHGSGSVGLLGSKGLGFFSQPCSECAARRQRLLRTEWGTALFAAMGGHSRFFHPNWFTRYIFGAYATIHLGGFIADQSVGVTRSKNPDIMWPWWHEIMRKKEKGEIPMDMPGYMLVKYRNEAEEKWTDQRRDEFAEYLDNLDEE</sequence>
<dbReference type="SUPFAM" id="SSF101447">
    <property type="entry name" value="Formin homology 2 domain (FH2 domain)"/>
    <property type="match status" value="1"/>
</dbReference>
<feature type="non-terminal residue" evidence="2">
    <location>
        <position position="1"/>
    </location>
</feature>
<dbReference type="Gene3D" id="1.20.58.2220">
    <property type="entry name" value="Formin, FH2 domain"/>
    <property type="match status" value="1"/>
</dbReference>
<organism evidence="2 3">
    <name type="scientific">Polarella glacialis</name>
    <name type="common">Dinoflagellate</name>
    <dbReference type="NCBI Taxonomy" id="89957"/>
    <lineage>
        <taxon>Eukaryota</taxon>
        <taxon>Sar</taxon>
        <taxon>Alveolata</taxon>
        <taxon>Dinophyceae</taxon>
        <taxon>Suessiales</taxon>
        <taxon>Suessiaceae</taxon>
        <taxon>Polarella</taxon>
    </lineage>
</organism>
<evidence type="ECO:0000313" key="3">
    <source>
        <dbReference type="Proteomes" id="UP000654075"/>
    </source>
</evidence>
<comment type="caution">
    <text evidence="2">The sequence shown here is derived from an EMBL/GenBank/DDBJ whole genome shotgun (WGS) entry which is preliminary data.</text>
</comment>
<dbReference type="SUPFAM" id="SSF81995">
    <property type="entry name" value="beta-sandwich domain of Sec23/24"/>
    <property type="match status" value="1"/>
</dbReference>
<dbReference type="OrthoDB" id="405948at2759"/>
<feature type="compositionally biased region" description="Low complexity" evidence="1">
    <location>
        <begin position="372"/>
        <end position="394"/>
    </location>
</feature>
<evidence type="ECO:0000256" key="1">
    <source>
        <dbReference type="SAM" id="MobiDB-lite"/>
    </source>
</evidence>
<keyword evidence="3" id="KW-1185">Reference proteome</keyword>
<accession>A0A813HQB8</accession>
<proteinExistence type="predicted"/>